<dbReference type="InterPro" id="IPR009057">
    <property type="entry name" value="Homeodomain-like_sf"/>
</dbReference>
<dbReference type="EMBL" id="ACKS01000029">
    <property type="protein sequence ID" value="EFA44981.1"/>
    <property type="molecule type" value="Genomic_DNA"/>
</dbReference>
<dbReference type="SUPFAM" id="SSF46689">
    <property type="entry name" value="Homeodomain-like"/>
    <property type="match status" value="1"/>
</dbReference>
<dbReference type="HOGENOM" id="CLU_142228_0_0_10"/>
<organism evidence="1 2">
    <name type="scientific">Hallella bergensis DSM 17361</name>
    <dbReference type="NCBI Taxonomy" id="585502"/>
    <lineage>
        <taxon>Bacteria</taxon>
        <taxon>Pseudomonadati</taxon>
        <taxon>Bacteroidota</taxon>
        <taxon>Bacteroidia</taxon>
        <taxon>Bacteroidales</taxon>
        <taxon>Prevotellaceae</taxon>
        <taxon>Hallella</taxon>
    </lineage>
</organism>
<dbReference type="Proteomes" id="UP000003160">
    <property type="component" value="Unassembled WGS sequence"/>
</dbReference>
<protein>
    <recommendedName>
        <fullName evidence="3">Transposase</fullName>
    </recommendedName>
</protein>
<accession>D1PUH3</accession>
<evidence type="ECO:0000313" key="1">
    <source>
        <dbReference type="EMBL" id="EFA44981.1"/>
    </source>
</evidence>
<name>D1PUH3_9BACT</name>
<sequence>MMWKYNCKKRNQYYDAAIRLYIHEKMGARKISKIIPVSESTISRWIRNFTAETKGQVVMKSKSSIKSASSATGTKDSEVKALQAEIRRLKKDLAHESLRADAFNELINVAEKQFNISIRKKLAIRSKEPACRRLKTLPGVESLHTIWRDEAILLHM</sequence>
<gene>
    <name evidence="1" type="ORF">HMPREF0645_0608</name>
</gene>
<dbReference type="AlphaFoldDB" id="D1PUH3"/>
<reference evidence="1 2" key="1">
    <citation type="submission" date="2009-10" db="EMBL/GenBank/DDBJ databases">
        <authorList>
            <person name="Qin X."/>
            <person name="Bachman B."/>
            <person name="Battles P."/>
            <person name="Bell A."/>
            <person name="Bess C."/>
            <person name="Bickham C."/>
            <person name="Chaboub L."/>
            <person name="Chen D."/>
            <person name="Coyle M."/>
            <person name="Deiros D.R."/>
            <person name="Dinh H."/>
            <person name="Forbes L."/>
            <person name="Fowler G."/>
            <person name="Francisco L."/>
            <person name="Fu Q."/>
            <person name="Gubbala S."/>
            <person name="Hale W."/>
            <person name="Han Y."/>
            <person name="Hemphill L."/>
            <person name="Highlander S.K."/>
            <person name="Hirani K."/>
            <person name="Hogues M."/>
            <person name="Jackson L."/>
            <person name="Jakkamsetti A."/>
            <person name="Javaid M."/>
            <person name="Jiang H."/>
            <person name="Korchina V."/>
            <person name="Kovar C."/>
            <person name="Lara F."/>
            <person name="Lee S."/>
            <person name="Mata R."/>
            <person name="Mathew T."/>
            <person name="Moen C."/>
            <person name="Morales K."/>
            <person name="Munidasa M."/>
            <person name="Nazareth L."/>
            <person name="Ngo R."/>
            <person name="Nguyen L."/>
            <person name="Okwuonu G."/>
            <person name="Ongeri F."/>
            <person name="Patil S."/>
            <person name="Petrosino J."/>
            <person name="Pham C."/>
            <person name="Pham P."/>
            <person name="Pu L.-L."/>
            <person name="Puazo M."/>
            <person name="Raj R."/>
            <person name="Reid J."/>
            <person name="Rouhana J."/>
            <person name="Saada N."/>
            <person name="Shang Y."/>
            <person name="Simmons D."/>
            <person name="Thornton R."/>
            <person name="Warren J."/>
            <person name="Weissenberger G."/>
            <person name="Zhang J."/>
            <person name="Zhang L."/>
            <person name="Zhou C."/>
            <person name="Zhu D."/>
            <person name="Muzny D."/>
            <person name="Worley K."/>
            <person name="Gibbs R."/>
        </authorList>
    </citation>
    <scope>NUCLEOTIDE SEQUENCE [LARGE SCALE GENOMIC DNA]</scope>
    <source>
        <strain evidence="1 2">DSM 17361</strain>
    </source>
</reference>
<keyword evidence="2" id="KW-1185">Reference proteome</keyword>
<evidence type="ECO:0000313" key="2">
    <source>
        <dbReference type="Proteomes" id="UP000003160"/>
    </source>
</evidence>
<evidence type="ECO:0008006" key="3">
    <source>
        <dbReference type="Google" id="ProtNLM"/>
    </source>
</evidence>
<comment type="caution">
    <text evidence="1">The sequence shown here is derived from an EMBL/GenBank/DDBJ whole genome shotgun (WGS) entry which is preliminary data.</text>
</comment>
<proteinExistence type="predicted"/>